<evidence type="ECO:0000313" key="1">
    <source>
        <dbReference type="EMBL" id="KAF9497812.1"/>
    </source>
</evidence>
<evidence type="ECO:0000313" key="2">
    <source>
        <dbReference type="Proteomes" id="UP000807025"/>
    </source>
</evidence>
<keyword evidence="2" id="KW-1185">Reference proteome</keyword>
<dbReference type="AlphaFoldDB" id="A0A9P6DAS6"/>
<name>A0A9P6DAS6_PLEER</name>
<organism evidence="1 2">
    <name type="scientific">Pleurotus eryngii</name>
    <name type="common">Boletus of the steppes</name>
    <dbReference type="NCBI Taxonomy" id="5323"/>
    <lineage>
        <taxon>Eukaryota</taxon>
        <taxon>Fungi</taxon>
        <taxon>Dikarya</taxon>
        <taxon>Basidiomycota</taxon>
        <taxon>Agaricomycotina</taxon>
        <taxon>Agaricomycetes</taxon>
        <taxon>Agaricomycetidae</taxon>
        <taxon>Agaricales</taxon>
        <taxon>Pleurotineae</taxon>
        <taxon>Pleurotaceae</taxon>
        <taxon>Pleurotus</taxon>
    </lineage>
</organism>
<dbReference type="Proteomes" id="UP000807025">
    <property type="component" value="Unassembled WGS sequence"/>
</dbReference>
<proteinExistence type="predicted"/>
<dbReference type="EMBL" id="MU154541">
    <property type="protein sequence ID" value="KAF9497812.1"/>
    <property type="molecule type" value="Genomic_DNA"/>
</dbReference>
<reference evidence="1" key="1">
    <citation type="submission" date="2020-11" db="EMBL/GenBank/DDBJ databases">
        <authorList>
            <consortium name="DOE Joint Genome Institute"/>
            <person name="Ahrendt S."/>
            <person name="Riley R."/>
            <person name="Andreopoulos W."/>
            <person name="Labutti K."/>
            <person name="Pangilinan J."/>
            <person name="Ruiz-Duenas F.J."/>
            <person name="Barrasa J.M."/>
            <person name="Sanchez-Garcia M."/>
            <person name="Camarero S."/>
            <person name="Miyauchi S."/>
            <person name="Serrano A."/>
            <person name="Linde D."/>
            <person name="Babiker R."/>
            <person name="Drula E."/>
            <person name="Ayuso-Fernandez I."/>
            <person name="Pacheco R."/>
            <person name="Padilla G."/>
            <person name="Ferreira P."/>
            <person name="Barriuso J."/>
            <person name="Kellner H."/>
            <person name="Castanera R."/>
            <person name="Alfaro M."/>
            <person name="Ramirez L."/>
            <person name="Pisabarro A.G."/>
            <person name="Kuo A."/>
            <person name="Tritt A."/>
            <person name="Lipzen A."/>
            <person name="He G."/>
            <person name="Yan M."/>
            <person name="Ng V."/>
            <person name="Cullen D."/>
            <person name="Martin F."/>
            <person name="Rosso M.-N."/>
            <person name="Henrissat B."/>
            <person name="Hibbett D."/>
            <person name="Martinez A.T."/>
            <person name="Grigoriev I.V."/>
        </authorList>
    </citation>
    <scope>NUCLEOTIDE SEQUENCE</scope>
    <source>
        <strain evidence="1">ATCC 90797</strain>
    </source>
</reference>
<gene>
    <name evidence="1" type="ORF">BDN71DRAFT_532336</name>
</gene>
<comment type="caution">
    <text evidence="1">The sequence shown here is derived from an EMBL/GenBank/DDBJ whole genome shotgun (WGS) entry which is preliminary data.</text>
</comment>
<accession>A0A9P6DAS6</accession>
<protein>
    <submittedName>
        <fullName evidence="1">Uncharacterized protein</fullName>
    </submittedName>
</protein>
<sequence>MPQQLPKNPYRFLWGIIDAPTSEHACLERNPAVKNWNICVSWPLCGRMLIAVMCFGQGKLCCISSARLDLPESRISSYTALFVFRSCIVGFGETLECWCWMRLFHDRRYSKLPLQSIRQEQRTGNQSKMRPTLGSHRERNHLRLLCTLRLEVTSMPQEKRK</sequence>